<name>A0A6J2RA60_COTGO</name>
<gene>
    <name evidence="6" type="primary">LOC115021408</name>
</gene>
<dbReference type="Gene3D" id="2.10.25.10">
    <property type="entry name" value="Laminin"/>
    <property type="match status" value="1"/>
</dbReference>
<accession>A0A6J2RA60</accession>
<keyword evidence="1" id="KW-1015">Disulfide bond</keyword>
<evidence type="ECO:0000313" key="6">
    <source>
        <dbReference type="RefSeq" id="XP_029307713.1"/>
    </source>
</evidence>
<dbReference type="GeneID" id="115021408"/>
<dbReference type="Proteomes" id="UP000504630">
    <property type="component" value="Chromosome 16"/>
</dbReference>
<keyword evidence="1" id="KW-0245">EGF-like domain</keyword>
<dbReference type="PROSITE" id="PS00022">
    <property type="entry name" value="EGF_1"/>
    <property type="match status" value="2"/>
</dbReference>
<sequence>MAAVSVKYPLVWLLLWICVRLSETKHTRVSLDDDVLLPYARGHGPSHSHRRVRDCQSVTHGNATHEARPSGNHSWLPAAESTVFVSSVAGSSRWVYGHMTVVHDPLSSVSVLEPGGPSGCSVSRRASVEETAEDAGCLYAQNAGFFDTRSGKCLGNVVSDGRAVQDSGGVQNAQFGIRRDGSLVFGYLSQEDVLDQSNPFVQLVSGVVWLLRNGEVYINQSLKAECDETQETGKLRTFVDVVSARTAVGHDADGKLILFQIDGQTEVRGMNLWELADFLKSYGVVNAINLDGGGSSTYVRDGSLASYPSDHCESDSRWRCARPVSTVLCVHQRRCRPADCSGHGDCVAGRCRCQEDWQGAACDSLVCSPAACGPHGVCTTNGCVCDAGWRGENCSQECLPGFYGDGCNQTCVCVNGGSCGAVHGHCACPSGFHGNTCEQLCPLGSFGPSCAQECRCDDQCPCDPHTGSCNTTLRGETNNTVHRAGHCLAKQMFTFWRRDEEAHREQPRLTEVYELQRSSTDEGRSSTDEGRSSTDEGRSSTDEQHRRGSEQHRRGSEQHRRAAQTRVGAAQTRVGAAQTRVGAAQTSSTDEGRSSTDEGRSSTDEGRSSTDEQHRRGSEQHRRGSEQHRRGSEQHRRGSEQHRRGSEQHRRRVGAAQTRVACVDRVT</sequence>
<dbReference type="InterPro" id="IPR000742">
    <property type="entry name" value="EGF"/>
</dbReference>
<dbReference type="Pfam" id="PF09992">
    <property type="entry name" value="NAGPA"/>
    <property type="match status" value="1"/>
</dbReference>
<evidence type="ECO:0000256" key="2">
    <source>
        <dbReference type="SAM" id="MobiDB-lite"/>
    </source>
</evidence>
<dbReference type="AlphaFoldDB" id="A0A6J2RA60"/>
<reference evidence="6" key="1">
    <citation type="submission" date="2025-08" db="UniProtKB">
        <authorList>
            <consortium name="RefSeq"/>
        </authorList>
    </citation>
    <scope>IDENTIFICATION</scope>
</reference>
<evidence type="ECO:0000313" key="5">
    <source>
        <dbReference type="Proteomes" id="UP000504630"/>
    </source>
</evidence>
<feature type="chain" id="PRO_5026985558" evidence="3">
    <location>
        <begin position="25"/>
        <end position="667"/>
    </location>
</feature>
<dbReference type="PANTHER" id="PTHR40446">
    <property type="entry name" value="N-ACETYLGLUCOSAMINE-1-PHOSPHODIESTER ALPHA-N-ACETYLGLUCOSAMINIDASE"/>
    <property type="match status" value="1"/>
</dbReference>
<dbReference type="OrthoDB" id="192253at2759"/>
<dbReference type="PROSITE" id="PS50026">
    <property type="entry name" value="EGF_3"/>
    <property type="match status" value="1"/>
</dbReference>
<evidence type="ECO:0000256" key="3">
    <source>
        <dbReference type="SAM" id="SignalP"/>
    </source>
</evidence>
<feature type="signal peptide" evidence="3">
    <location>
        <begin position="1"/>
        <end position="24"/>
    </location>
</feature>
<dbReference type="Pfam" id="PF23106">
    <property type="entry name" value="EGF_Teneurin"/>
    <property type="match status" value="2"/>
</dbReference>
<dbReference type="KEGG" id="cgob:115021408"/>
<feature type="disulfide bond" evidence="1">
    <location>
        <begin position="428"/>
        <end position="437"/>
    </location>
</feature>
<keyword evidence="5" id="KW-1185">Reference proteome</keyword>
<dbReference type="GO" id="GO:0033299">
    <property type="term" value="P:secretion of lysosomal enzymes"/>
    <property type="evidence" value="ECO:0007669"/>
    <property type="project" value="TreeGrafter"/>
</dbReference>
<feature type="compositionally biased region" description="Basic and acidic residues" evidence="2">
    <location>
        <begin position="590"/>
        <end position="648"/>
    </location>
</feature>
<dbReference type="InParanoid" id="A0A6J2RA60"/>
<dbReference type="SMART" id="SM00181">
    <property type="entry name" value="EGF"/>
    <property type="match status" value="3"/>
</dbReference>
<dbReference type="Gene3D" id="2.170.300.10">
    <property type="entry name" value="Tie2 ligand-binding domain superfamily"/>
    <property type="match status" value="1"/>
</dbReference>
<protein>
    <submittedName>
        <fullName evidence="6">N-acetylglucosamine-1-phosphodiester alpha-N-acetylglucosaminidase-like isoform X1</fullName>
    </submittedName>
</protein>
<dbReference type="PANTHER" id="PTHR40446:SF2">
    <property type="entry name" value="N-ACETYLGLUCOSAMINE-1-PHOSPHODIESTER ALPHA-N-ACETYLGLUCOSAMINIDASE"/>
    <property type="match status" value="1"/>
</dbReference>
<dbReference type="RefSeq" id="XP_029307713.1">
    <property type="nucleotide sequence ID" value="XM_029451853.1"/>
</dbReference>
<proteinExistence type="predicted"/>
<evidence type="ECO:0000259" key="4">
    <source>
        <dbReference type="PROSITE" id="PS50026"/>
    </source>
</evidence>
<comment type="caution">
    <text evidence="1">Lacks conserved residue(s) required for the propagation of feature annotation.</text>
</comment>
<organism evidence="5 6">
    <name type="scientific">Cottoperca gobio</name>
    <name type="common">Frogmouth</name>
    <name type="synonym">Aphritis gobio</name>
    <dbReference type="NCBI Taxonomy" id="56716"/>
    <lineage>
        <taxon>Eukaryota</taxon>
        <taxon>Metazoa</taxon>
        <taxon>Chordata</taxon>
        <taxon>Craniata</taxon>
        <taxon>Vertebrata</taxon>
        <taxon>Euteleostomi</taxon>
        <taxon>Actinopterygii</taxon>
        <taxon>Neopterygii</taxon>
        <taxon>Teleostei</taxon>
        <taxon>Neoteleostei</taxon>
        <taxon>Acanthomorphata</taxon>
        <taxon>Eupercaria</taxon>
        <taxon>Perciformes</taxon>
        <taxon>Notothenioidei</taxon>
        <taxon>Bovichtidae</taxon>
        <taxon>Cottoperca</taxon>
    </lineage>
</organism>
<keyword evidence="3" id="KW-0732">Signal</keyword>
<feature type="domain" description="EGF-like" evidence="4">
    <location>
        <begin position="403"/>
        <end position="438"/>
    </location>
</feature>
<dbReference type="InterPro" id="IPR018711">
    <property type="entry name" value="NAGPA"/>
</dbReference>
<evidence type="ECO:0000256" key="1">
    <source>
        <dbReference type="PROSITE-ProRule" id="PRU00076"/>
    </source>
</evidence>
<feature type="region of interest" description="Disordered" evidence="2">
    <location>
        <begin position="502"/>
        <end position="667"/>
    </location>
</feature>
<feature type="compositionally biased region" description="Basic and acidic residues" evidence="2">
    <location>
        <begin position="519"/>
        <end position="560"/>
    </location>
</feature>